<proteinExistence type="predicted"/>
<evidence type="ECO:0000313" key="1">
    <source>
        <dbReference type="EMBL" id="SVA61246.1"/>
    </source>
</evidence>
<dbReference type="EMBL" id="UINC01014345">
    <property type="protein sequence ID" value="SVA61246.1"/>
    <property type="molecule type" value="Genomic_DNA"/>
</dbReference>
<evidence type="ECO:0008006" key="2">
    <source>
        <dbReference type="Google" id="ProtNLM"/>
    </source>
</evidence>
<reference evidence="1" key="1">
    <citation type="submission" date="2018-05" db="EMBL/GenBank/DDBJ databases">
        <authorList>
            <person name="Lanie J.A."/>
            <person name="Ng W.-L."/>
            <person name="Kazmierczak K.M."/>
            <person name="Andrzejewski T.M."/>
            <person name="Davidsen T.M."/>
            <person name="Wayne K.J."/>
            <person name="Tettelin H."/>
            <person name="Glass J.I."/>
            <person name="Rusch D."/>
            <person name="Podicherti R."/>
            <person name="Tsui H.-C.T."/>
            <person name="Winkler M.E."/>
        </authorList>
    </citation>
    <scope>NUCLEOTIDE SEQUENCE</scope>
</reference>
<protein>
    <recommendedName>
        <fullName evidence="2">Response regulatory domain-containing protein</fullName>
    </recommendedName>
</protein>
<gene>
    <name evidence="1" type="ORF">METZ01_LOCUS114100</name>
</gene>
<dbReference type="AlphaFoldDB" id="A0A381X917"/>
<sequence length="114" mass="12777">MENILLFIKDFELGSKVSSVCVDYEKNVEFCDENTSPDDFVEKSMLAVIDLDEPVFFSVGLVSELKRHEIKIIGTMEVVKAKELKKLKSAGCDIVLPRSSLVKNIPKLLSKLIS</sequence>
<name>A0A381X917_9ZZZZ</name>
<accession>A0A381X917</accession>
<organism evidence="1">
    <name type="scientific">marine metagenome</name>
    <dbReference type="NCBI Taxonomy" id="408172"/>
    <lineage>
        <taxon>unclassified sequences</taxon>
        <taxon>metagenomes</taxon>
        <taxon>ecological metagenomes</taxon>
    </lineage>
</organism>